<gene>
    <name evidence="2" type="ORF">BT96DRAFT_809497</name>
</gene>
<evidence type="ECO:0000313" key="3">
    <source>
        <dbReference type="Proteomes" id="UP000799118"/>
    </source>
</evidence>
<dbReference type="Pfam" id="PF00644">
    <property type="entry name" value="PARP"/>
    <property type="match status" value="1"/>
</dbReference>
<dbReference type="SUPFAM" id="SSF56399">
    <property type="entry name" value="ADP-ribosylation"/>
    <property type="match status" value="1"/>
</dbReference>
<name>A0A6A4IEI8_9AGAR</name>
<organism evidence="2 3">
    <name type="scientific">Gymnopus androsaceus JB14</name>
    <dbReference type="NCBI Taxonomy" id="1447944"/>
    <lineage>
        <taxon>Eukaryota</taxon>
        <taxon>Fungi</taxon>
        <taxon>Dikarya</taxon>
        <taxon>Basidiomycota</taxon>
        <taxon>Agaricomycotina</taxon>
        <taxon>Agaricomycetes</taxon>
        <taxon>Agaricomycetidae</taxon>
        <taxon>Agaricales</taxon>
        <taxon>Marasmiineae</taxon>
        <taxon>Omphalotaceae</taxon>
        <taxon>Gymnopus</taxon>
    </lineage>
</organism>
<feature type="non-terminal residue" evidence="2">
    <location>
        <position position="1"/>
    </location>
</feature>
<dbReference type="InterPro" id="IPR012317">
    <property type="entry name" value="Poly(ADP-ribose)pol_cat_dom"/>
</dbReference>
<keyword evidence="3" id="KW-1185">Reference proteome</keyword>
<sequence length="197" mass="21781">QEGIVFRTVINVADGTLEDGSPAHPDDLERFEPWKNLFESTSIGQKVKRFHWIVNYELEKRFEEAKEALQAIPGMDAPSKELLLFHGTNPANINSILDNGFRIGGVGGQPVVNGTAMGYGVYLATHSATSVGYALGGDRIFACRVFPGKITGDYRYSQSPPKTTNPLDEPYHTYMQGGVYVVRYAALLVPCYVRIFC</sequence>
<feature type="domain" description="PARP catalytic" evidence="1">
    <location>
        <begin position="44"/>
        <end position="135"/>
    </location>
</feature>
<proteinExistence type="predicted"/>
<evidence type="ECO:0000259" key="1">
    <source>
        <dbReference type="Pfam" id="PF00644"/>
    </source>
</evidence>
<protein>
    <submittedName>
        <fullName evidence="2">ADP-ribosylation</fullName>
    </submittedName>
</protein>
<dbReference type="Gene3D" id="3.90.228.10">
    <property type="match status" value="1"/>
</dbReference>
<reference evidence="2" key="1">
    <citation type="journal article" date="2019" name="Environ. Microbiol.">
        <title>Fungal ecological strategies reflected in gene transcription - a case study of two litter decomposers.</title>
        <authorList>
            <person name="Barbi F."/>
            <person name="Kohler A."/>
            <person name="Barry K."/>
            <person name="Baskaran P."/>
            <person name="Daum C."/>
            <person name="Fauchery L."/>
            <person name="Ihrmark K."/>
            <person name="Kuo A."/>
            <person name="LaButti K."/>
            <person name="Lipzen A."/>
            <person name="Morin E."/>
            <person name="Grigoriev I.V."/>
            <person name="Henrissat B."/>
            <person name="Lindahl B."/>
            <person name="Martin F."/>
        </authorList>
    </citation>
    <scope>NUCLEOTIDE SEQUENCE</scope>
    <source>
        <strain evidence="2">JB14</strain>
    </source>
</reference>
<dbReference type="Proteomes" id="UP000799118">
    <property type="component" value="Unassembled WGS sequence"/>
</dbReference>
<dbReference type="OrthoDB" id="10256774at2759"/>
<dbReference type="EMBL" id="ML769395">
    <property type="protein sequence ID" value="KAE9407487.1"/>
    <property type="molecule type" value="Genomic_DNA"/>
</dbReference>
<dbReference type="GO" id="GO:0003950">
    <property type="term" value="F:NAD+ poly-ADP-ribosyltransferase activity"/>
    <property type="evidence" value="ECO:0007669"/>
    <property type="project" value="InterPro"/>
</dbReference>
<accession>A0A6A4IEI8</accession>
<dbReference type="AlphaFoldDB" id="A0A6A4IEI8"/>
<evidence type="ECO:0000313" key="2">
    <source>
        <dbReference type="EMBL" id="KAE9407487.1"/>
    </source>
</evidence>